<evidence type="ECO:0000256" key="4">
    <source>
        <dbReference type="ARBA" id="ARBA00023163"/>
    </source>
</evidence>
<dbReference type="PRINTS" id="PR00400">
    <property type="entry name" value="TETREPRESSOR"/>
</dbReference>
<dbReference type="GO" id="GO:0000976">
    <property type="term" value="F:transcription cis-regulatory region binding"/>
    <property type="evidence" value="ECO:0007669"/>
    <property type="project" value="TreeGrafter"/>
</dbReference>
<dbReference type="Pfam" id="PF00440">
    <property type="entry name" value="TetR_N"/>
    <property type="match status" value="1"/>
</dbReference>
<accession>A0A4R7TJU8</accession>
<keyword evidence="8" id="KW-1185">Reference proteome</keyword>
<dbReference type="EMBL" id="SOCE01000001">
    <property type="protein sequence ID" value="TDU91928.1"/>
    <property type="molecule type" value="Genomic_DNA"/>
</dbReference>
<evidence type="ECO:0000313" key="8">
    <source>
        <dbReference type="Proteomes" id="UP000295151"/>
    </source>
</evidence>
<dbReference type="GO" id="GO:0046677">
    <property type="term" value="P:response to antibiotic"/>
    <property type="evidence" value="ECO:0007669"/>
    <property type="project" value="InterPro"/>
</dbReference>
<dbReference type="InterPro" id="IPR001647">
    <property type="entry name" value="HTH_TetR"/>
</dbReference>
<evidence type="ECO:0000313" key="7">
    <source>
        <dbReference type="EMBL" id="TDU91928.1"/>
    </source>
</evidence>
<gene>
    <name evidence="7" type="ORF">EV138_5541</name>
</gene>
<dbReference type="PANTHER" id="PTHR30055:SF151">
    <property type="entry name" value="TRANSCRIPTIONAL REGULATORY PROTEIN"/>
    <property type="match status" value="1"/>
</dbReference>
<dbReference type="InterPro" id="IPR004111">
    <property type="entry name" value="Repressor_TetR_C"/>
</dbReference>
<proteinExistence type="predicted"/>
<dbReference type="Gene3D" id="1.10.357.10">
    <property type="entry name" value="Tetracycline Repressor, domain 2"/>
    <property type="match status" value="1"/>
</dbReference>
<organism evidence="7 8">
    <name type="scientific">Kribbella voronezhensis</name>
    <dbReference type="NCBI Taxonomy" id="2512212"/>
    <lineage>
        <taxon>Bacteria</taxon>
        <taxon>Bacillati</taxon>
        <taxon>Actinomycetota</taxon>
        <taxon>Actinomycetes</taxon>
        <taxon>Propionibacteriales</taxon>
        <taxon>Kribbellaceae</taxon>
        <taxon>Kribbella</taxon>
    </lineage>
</organism>
<feature type="domain" description="HTH tetR-type" evidence="6">
    <location>
        <begin position="46"/>
        <end position="106"/>
    </location>
</feature>
<dbReference type="InterPro" id="IPR023772">
    <property type="entry name" value="DNA-bd_HTH_TetR-type_CS"/>
</dbReference>
<dbReference type="PROSITE" id="PS01081">
    <property type="entry name" value="HTH_TETR_1"/>
    <property type="match status" value="1"/>
</dbReference>
<dbReference type="SUPFAM" id="SSF46689">
    <property type="entry name" value="Homeodomain-like"/>
    <property type="match status" value="1"/>
</dbReference>
<evidence type="ECO:0000256" key="5">
    <source>
        <dbReference type="PROSITE-ProRule" id="PRU00335"/>
    </source>
</evidence>
<name>A0A4R7TJU8_9ACTN</name>
<evidence type="ECO:0000259" key="6">
    <source>
        <dbReference type="PROSITE" id="PS50977"/>
    </source>
</evidence>
<dbReference type="GO" id="GO:0003700">
    <property type="term" value="F:DNA-binding transcription factor activity"/>
    <property type="evidence" value="ECO:0007669"/>
    <property type="project" value="TreeGrafter"/>
</dbReference>
<dbReference type="GO" id="GO:0045892">
    <property type="term" value="P:negative regulation of DNA-templated transcription"/>
    <property type="evidence" value="ECO:0007669"/>
    <property type="project" value="InterPro"/>
</dbReference>
<keyword evidence="4" id="KW-0804">Transcription</keyword>
<dbReference type="InterPro" id="IPR036271">
    <property type="entry name" value="Tet_transcr_reg_TetR-rel_C_sf"/>
</dbReference>
<dbReference type="Pfam" id="PF02909">
    <property type="entry name" value="TetR_C_1"/>
    <property type="match status" value="1"/>
</dbReference>
<keyword evidence="3 5" id="KW-0238">DNA-binding</keyword>
<feature type="DNA-binding region" description="H-T-H motif" evidence="5">
    <location>
        <begin position="69"/>
        <end position="88"/>
    </location>
</feature>
<reference evidence="7 8" key="1">
    <citation type="submission" date="2019-03" db="EMBL/GenBank/DDBJ databases">
        <title>Genomic Encyclopedia of Type Strains, Phase III (KMG-III): the genomes of soil and plant-associated and newly described type strains.</title>
        <authorList>
            <person name="Whitman W."/>
        </authorList>
    </citation>
    <scope>NUCLEOTIDE SEQUENCE [LARGE SCALE GENOMIC DNA]</scope>
    <source>
        <strain evidence="7 8">VKM Ac-2575</strain>
    </source>
</reference>
<dbReference type="AlphaFoldDB" id="A0A4R7TJU8"/>
<dbReference type="SUPFAM" id="SSF48498">
    <property type="entry name" value="Tetracyclin repressor-like, C-terminal domain"/>
    <property type="match status" value="1"/>
</dbReference>
<dbReference type="InterPro" id="IPR003012">
    <property type="entry name" value="Tet_transcr_reg_TetR"/>
</dbReference>
<sequence>MDSYGVLVTRTLYDKTRTVCEWIGYDGLMKDSIWTRKRAAAPARETLSREQIVQTAMTTLDAEGLAGLSIRKLAAKLGAGATSLYWHVPTKDDLIDLLIDEIWGEIDVPDPALAGWRNGALLFGHSLRAAVLRHHWLPEVMYTRPSIGPNAMTMGSRGLVLFGAAGFTGKDLDYAMGSVMAYTLGTASAEVATREITSRSGRSLTEWAGEVIQQAEAVADPTMREALNRRVARDIDTTFSESFSFGLEALLDGLEIRVKK</sequence>
<comment type="caution">
    <text evidence="7">The sequence shown here is derived from an EMBL/GenBank/DDBJ whole genome shotgun (WGS) entry which is preliminary data.</text>
</comment>
<keyword evidence="2" id="KW-0805">Transcription regulation</keyword>
<keyword evidence="1" id="KW-0678">Repressor</keyword>
<dbReference type="Proteomes" id="UP000295151">
    <property type="component" value="Unassembled WGS sequence"/>
</dbReference>
<dbReference type="InterPro" id="IPR009057">
    <property type="entry name" value="Homeodomain-like_sf"/>
</dbReference>
<evidence type="ECO:0000256" key="1">
    <source>
        <dbReference type="ARBA" id="ARBA00022491"/>
    </source>
</evidence>
<dbReference type="PANTHER" id="PTHR30055">
    <property type="entry name" value="HTH-TYPE TRANSCRIPTIONAL REGULATOR RUTR"/>
    <property type="match status" value="1"/>
</dbReference>
<dbReference type="Gene3D" id="1.10.10.60">
    <property type="entry name" value="Homeodomain-like"/>
    <property type="match status" value="1"/>
</dbReference>
<evidence type="ECO:0000256" key="2">
    <source>
        <dbReference type="ARBA" id="ARBA00023015"/>
    </source>
</evidence>
<evidence type="ECO:0000256" key="3">
    <source>
        <dbReference type="ARBA" id="ARBA00023125"/>
    </source>
</evidence>
<dbReference type="InterPro" id="IPR050109">
    <property type="entry name" value="HTH-type_TetR-like_transc_reg"/>
</dbReference>
<protein>
    <submittedName>
        <fullName evidence="7">TetR family transcriptional regulator</fullName>
    </submittedName>
</protein>
<dbReference type="PROSITE" id="PS50977">
    <property type="entry name" value="HTH_TETR_2"/>
    <property type="match status" value="1"/>
</dbReference>